<reference evidence="5" key="1">
    <citation type="submission" date="2016-06" db="UniProtKB">
        <authorList>
            <consortium name="WormBaseParasite"/>
        </authorList>
    </citation>
    <scope>IDENTIFICATION</scope>
</reference>
<keyword evidence="2" id="KW-0812">Transmembrane</keyword>
<sequence length="161" mass="18108">MIEEKDDFFGIHDATETPLPRHMEAAINLRSRFANCGYPGSRISGSAMGSTALNLRWNRHSSQPELDRAPHGDIPKDGRAEGAADVEPGSANGLSRIWESIDPVWKMSNDQLVDLMASRIIHEDGTSQILLAFVFFLWLRFGMFIAYQNYYGSEFLSEQQV</sequence>
<dbReference type="WBParaSite" id="GPUH_0001938601-mRNA-1">
    <property type="protein sequence ID" value="GPUH_0001938601-mRNA-1"/>
    <property type="gene ID" value="GPUH_0001938601"/>
</dbReference>
<dbReference type="OrthoDB" id="418349at2759"/>
<keyword evidence="2" id="KW-1133">Transmembrane helix</keyword>
<dbReference type="Proteomes" id="UP000271098">
    <property type="component" value="Unassembled WGS sequence"/>
</dbReference>
<proteinExistence type="predicted"/>
<evidence type="ECO:0000256" key="1">
    <source>
        <dbReference type="SAM" id="MobiDB-lite"/>
    </source>
</evidence>
<gene>
    <name evidence="3" type="ORF">GPUH_LOCUS19361</name>
</gene>
<accession>A0A183EEH0</accession>
<evidence type="ECO:0000256" key="2">
    <source>
        <dbReference type="SAM" id="Phobius"/>
    </source>
</evidence>
<reference evidence="3 4" key="2">
    <citation type="submission" date="2018-11" db="EMBL/GenBank/DDBJ databases">
        <authorList>
            <consortium name="Pathogen Informatics"/>
        </authorList>
    </citation>
    <scope>NUCLEOTIDE SEQUENCE [LARGE SCALE GENOMIC DNA]</scope>
</reference>
<keyword evidence="4" id="KW-1185">Reference proteome</keyword>
<dbReference type="AlphaFoldDB" id="A0A183EEH0"/>
<protein>
    <submittedName>
        <fullName evidence="5">Pecanex-like protein</fullName>
    </submittedName>
</protein>
<evidence type="ECO:0000313" key="4">
    <source>
        <dbReference type="Proteomes" id="UP000271098"/>
    </source>
</evidence>
<dbReference type="EMBL" id="UYRT01088383">
    <property type="protein sequence ID" value="VDN33685.1"/>
    <property type="molecule type" value="Genomic_DNA"/>
</dbReference>
<feature type="transmembrane region" description="Helical" evidence="2">
    <location>
        <begin position="129"/>
        <end position="147"/>
    </location>
</feature>
<name>A0A183EEH0_9BILA</name>
<feature type="compositionally biased region" description="Basic and acidic residues" evidence="1">
    <location>
        <begin position="65"/>
        <end position="82"/>
    </location>
</feature>
<feature type="region of interest" description="Disordered" evidence="1">
    <location>
        <begin position="62"/>
        <end position="88"/>
    </location>
</feature>
<organism evidence="5">
    <name type="scientific">Gongylonema pulchrum</name>
    <dbReference type="NCBI Taxonomy" id="637853"/>
    <lineage>
        <taxon>Eukaryota</taxon>
        <taxon>Metazoa</taxon>
        <taxon>Ecdysozoa</taxon>
        <taxon>Nematoda</taxon>
        <taxon>Chromadorea</taxon>
        <taxon>Rhabditida</taxon>
        <taxon>Spirurina</taxon>
        <taxon>Spiruromorpha</taxon>
        <taxon>Spiruroidea</taxon>
        <taxon>Gongylonematidae</taxon>
        <taxon>Gongylonema</taxon>
    </lineage>
</organism>
<evidence type="ECO:0000313" key="5">
    <source>
        <dbReference type="WBParaSite" id="GPUH_0001938601-mRNA-1"/>
    </source>
</evidence>
<evidence type="ECO:0000313" key="3">
    <source>
        <dbReference type="EMBL" id="VDN33685.1"/>
    </source>
</evidence>
<keyword evidence="2" id="KW-0472">Membrane</keyword>